<keyword evidence="1" id="KW-0808">Transferase</keyword>
<keyword evidence="2" id="KW-1185">Reference proteome</keyword>
<evidence type="ECO:0000313" key="1">
    <source>
        <dbReference type="EMBL" id="MCU5778412.1"/>
    </source>
</evidence>
<sequence length="200" mass="22561">MNRSPQDDELNLAWLDWWQRGFWLQADRSWHNSRFATLSDDQQQRFLHQHAAVLQQSLAIPPTPVTAPQPLILAISALTPQGRQLLLDLVAEICGCAMPLPSEMKIWCRRLAKGLRPASWLPPALFASGQPADSLLLLHALWPAGWPRLQLLFPQPRVKDSAPPPAVAADRLQPLWQAALWQCQRHDLIDNQPGDAYVES</sequence>
<dbReference type="RefSeq" id="WP_267143003.1">
    <property type="nucleotide sequence ID" value="NZ_JAODIL010000074.1"/>
</dbReference>
<dbReference type="Proteomes" id="UP001064262">
    <property type="component" value="Unassembled WGS sequence"/>
</dbReference>
<proteinExistence type="predicted"/>
<keyword evidence="1" id="KW-0418">Kinase</keyword>
<name>A0A9J6PUG8_9GAMM</name>
<accession>A0A9J6PUG8</accession>
<dbReference type="GO" id="GO:0016301">
    <property type="term" value="F:kinase activity"/>
    <property type="evidence" value="ECO:0007669"/>
    <property type="project" value="UniProtKB-KW"/>
</dbReference>
<dbReference type="EMBL" id="JAODIM010000041">
    <property type="protein sequence ID" value="MCU5778412.1"/>
    <property type="molecule type" value="Genomic_DNA"/>
</dbReference>
<gene>
    <name evidence="1" type="ORF">N5923_13020</name>
</gene>
<organism evidence="1 2">
    <name type="scientific">Winslowiella arboricola</name>
    <dbReference type="NCBI Taxonomy" id="2978220"/>
    <lineage>
        <taxon>Bacteria</taxon>
        <taxon>Pseudomonadati</taxon>
        <taxon>Pseudomonadota</taxon>
        <taxon>Gammaproteobacteria</taxon>
        <taxon>Enterobacterales</taxon>
        <taxon>Erwiniaceae</taxon>
        <taxon>Winslowiella</taxon>
    </lineage>
</organism>
<comment type="caution">
    <text evidence="1">The sequence shown here is derived from an EMBL/GenBank/DDBJ whole genome shotgun (WGS) entry which is preliminary data.</text>
</comment>
<reference evidence="1" key="1">
    <citation type="submission" date="2022-09" db="EMBL/GenBank/DDBJ databases">
        <title>Winslowiella arboricola sp. nov., isolated from bleeding cankers on broadleaf hosts.</title>
        <authorList>
            <person name="Brady C."/>
            <person name="Kaur S."/>
            <person name="Crampton B."/>
            <person name="Maddock D."/>
            <person name="Arnold D."/>
            <person name="Denman S."/>
        </authorList>
    </citation>
    <scope>NUCLEOTIDE SEQUENCE</scope>
    <source>
        <strain evidence="1">BAC 15a-03b</strain>
    </source>
</reference>
<dbReference type="AlphaFoldDB" id="A0A9J6PUG8"/>
<protein>
    <submittedName>
        <fullName evidence="1">Serine kinase</fullName>
    </submittedName>
</protein>
<evidence type="ECO:0000313" key="2">
    <source>
        <dbReference type="Proteomes" id="UP001064262"/>
    </source>
</evidence>